<dbReference type="EMBL" id="UOEO01000001">
    <property type="protein sequence ID" value="VAW13995.1"/>
    <property type="molecule type" value="Genomic_DNA"/>
</dbReference>
<dbReference type="AlphaFoldDB" id="A0A3B0T6I5"/>
<evidence type="ECO:0000313" key="2">
    <source>
        <dbReference type="EMBL" id="VAW13995.1"/>
    </source>
</evidence>
<feature type="transmembrane region" description="Helical" evidence="1">
    <location>
        <begin position="50"/>
        <end position="72"/>
    </location>
</feature>
<keyword evidence="1" id="KW-1133">Transmembrane helix</keyword>
<reference evidence="2" key="1">
    <citation type="submission" date="2018-06" db="EMBL/GenBank/DDBJ databases">
        <authorList>
            <person name="Zhirakovskaya E."/>
        </authorList>
    </citation>
    <scope>NUCLEOTIDE SEQUENCE</scope>
</reference>
<sequence>MLTLNVNWMAIVLATLASTALGMGWYMVLSKQWVAATGKKQEDLVSPNGRFVQFGFAAASQFVMAYFIAVLTPLLMGGVINPGNAVWSAIYIWAGFVITTMIINHRYQNMSWKLTLIDGGYLLAVLVLDGIIIGQLG</sequence>
<feature type="transmembrane region" description="Helical" evidence="1">
    <location>
        <begin position="115"/>
        <end position="136"/>
    </location>
</feature>
<gene>
    <name evidence="2" type="ORF">MNBD_ALPHA12-1098</name>
</gene>
<accession>A0A3B0T6I5</accession>
<protein>
    <recommendedName>
        <fullName evidence="3">DUF1761 domain-containing protein</fullName>
    </recommendedName>
</protein>
<dbReference type="Pfam" id="PF08570">
    <property type="entry name" value="DUF1761"/>
    <property type="match status" value="1"/>
</dbReference>
<dbReference type="InterPro" id="IPR013879">
    <property type="entry name" value="DUF1761"/>
</dbReference>
<proteinExistence type="predicted"/>
<organism evidence="2">
    <name type="scientific">hydrothermal vent metagenome</name>
    <dbReference type="NCBI Taxonomy" id="652676"/>
    <lineage>
        <taxon>unclassified sequences</taxon>
        <taxon>metagenomes</taxon>
        <taxon>ecological metagenomes</taxon>
    </lineage>
</organism>
<feature type="transmembrane region" description="Helical" evidence="1">
    <location>
        <begin position="6"/>
        <end position="29"/>
    </location>
</feature>
<keyword evidence="1" id="KW-0472">Membrane</keyword>
<evidence type="ECO:0008006" key="3">
    <source>
        <dbReference type="Google" id="ProtNLM"/>
    </source>
</evidence>
<keyword evidence="1" id="KW-0812">Transmembrane</keyword>
<feature type="transmembrane region" description="Helical" evidence="1">
    <location>
        <begin position="84"/>
        <end position="103"/>
    </location>
</feature>
<name>A0A3B0T6I5_9ZZZZ</name>
<evidence type="ECO:0000256" key="1">
    <source>
        <dbReference type="SAM" id="Phobius"/>
    </source>
</evidence>